<evidence type="ECO:0000256" key="2">
    <source>
        <dbReference type="SAM" id="SignalP"/>
    </source>
</evidence>
<gene>
    <name evidence="3" type="ORF">J3U87_32860</name>
</gene>
<feature type="region of interest" description="Disordered" evidence="1">
    <location>
        <begin position="163"/>
        <end position="194"/>
    </location>
</feature>
<dbReference type="RefSeq" id="WP_237380066.1">
    <property type="nucleotide sequence ID" value="NZ_CP071793.1"/>
</dbReference>
<feature type="compositionally biased region" description="Basic and acidic residues" evidence="1">
    <location>
        <begin position="166"/>
        <end position="178"/>
    </location>
</feature>
<organism evidence="3 4">
    <name type="scientific">Sulfidibacter corallicola</name>
    <dbReference type="NCBI Taxonomy" id="2818388"/>
    <lineage>
        <taxon>Bacteria</taxon>
        <taxon>Pseudomonadati</taxon>
        <taxon>Acidobacteriota</taxon>
        <taxon>Holophagae</taxon>
        <taxon>Acanthopleuribacterales</taxon>
        <taxon>Acanthopleuribacteraceae</taxon>
        <taxon>Sulfidibacter</taxon>
    </lineage>
</organism>
<sequence length="213" mass="23472">MKAPYFKTLVALLVLCSSLTVLARGPFPGPGFKHAEQINEDLVYIHQHIMDQKAAELAGILDLSDEQVTSLRAVRADVDAIKAAHEPTIEAAREALNTAAADIRAQLEAGAELSDAQKEQLKALRDAVRQAGRDMKGEIREASQGLDDLLTDAQTAAMRDFFIANRPERDQSAEDGESRRRRGRGFGRRAKRGGDRSGQFRILLSDAFLNQYN</sequence>
<keyword evidence="4" id="KW-1185">Reference proteome</keyword>
<protein>
    <recommendedName>
        <fullName evidence="5">Periplasmic heavy metal sensor</fullName>
    </recommendedName>
</protein>
<feature type="chain" id="PRO_5035198465" description="Periplasmic heavy metal sensor" evidence="2">
    <location>
        <begin position="24"/>
        <end position="213"/>
    </location>
</feature>
<evidence type="ECO:0000313" key="3">
    <source>
        <dbReference type="EMBL" id="QTD50401.1"/>
    </source>
</evidence>
<feature type="compositionally biased region" description="Basic residues" evidence="1">
    <location>
        <begin position="179"/>
        <end position="191"/>
    </location>
</feature>
<reference evidence="3" key="1">
    <citation type="submission" date="2021-03" db="EMBL/GenBank/DDBJ databases">
        <title>Acanthopleuribacteraceae sp. M133.</title>
        <authorList>
            <person name="Wang G."/>
        </authorList>
    </citation>
    <scope>NUCLEOTIDE SEQUENCE</scope>
    <source>
        <strain evidence="3">M133</strain>
    </source>
</reference>
<feature type="signal peptide" evidence="2">
    <location>
        <begin position="1"/>
        <end position="23"/>
    </location>
</feature>
<dbReference type="Proteomes" id="UP000663929">
    <property type="component" value="Chromosome"/>
</dbReference>
<accession>A0A8A4TNC8</accession>
<dbReference type="AlphaFoldDB" id="A0A8A4TNC8"/>
<dbReference type="EMBL" id="CP071793">
    <property type="protein sequence ID" value="QTD50401.1"/>
    <property type="molecule type" value="Genomic_DNA"/>
</dbReference>
<proteinExistence type="predicted"/>
<dbReference type="KEGG" id="scor:J3U87_32860"/>
<evidence type="ECO:0008006" key="5">
    <source>
        <dbReference type="Google" id="ProtNLM"/>
    </source>
</evidence>
<name>A0A8A4TNC8_SULCO</name>
<evidence type="ECO:0000313" key="4">
    <source>
        <dbReference type="Proteomes" id="UP000663929"/>
    </source>
</evidence>
<keyword evidence="2" id="KW-0732">Signal</keyword>
<evidence type="ECO:0000256" key="1">
    <source>
        <dbReference type="SAM" id="MobiDB-lite"/>
    </source>
</evidence>